<evidence type="ECO:0000256" key="1">
    <source>
        <dbReference type="ARBA" id="ARBA00009477"/>
    </source>
</evidence>
<accession>A0A073J2L0</accession>
<dbReference type="GeneID" id="68871146"/>
<dbReference type="GO" id="GO:0015562">
    <property type="term" value="F:efflux transmembrane transporter activity"/>
    <property type="evidence" value="ECO:0007669"/>
    <property type="project" value="TreeGrafter"/>
</dbReference>
<dbReference type="PANTHER" id="PTHR30469">
    <property type="entry name" value="MULTIDRUG RESISTANCE PROTEIN MDTA"/>
    <property type="match status" value="1"/>
</dbReference>
<dbReference type="InterPro" id="IPR058647">
    <property type="entry name" value="BSH_CzcB-like"/>
</dbReference>
<dbReference type="Gene3D" id="2.40.30.170">
    <property type="match status" value="1"/>
</dbReference>
<organism evidence="4 5">
    <name type="scientific">Pseudosulfitobacter pseudonitzschiae</name>
    <dbReference type="NCBI Taxonomy" id="1402135"/>
    <lineage>
        <taxon>Bacteria</taxon>
        <taxon>Pseudomonadati</taxon>
        <taxon>Pseudomonadota</taxon>
        <taxon>Alphaproteobacteria</taxon>
        <taxon>Rhodobacterales</taxon>
        <taxon>Roseobacteraceae</taxon>
        <taxon>Pseudosulfitobacter</taxon>
    </lineage>
</organism>
<dbReference type="PANTHER" id="PTHR30469:SF38">
    <property type="entry name" value="HLYD FAMILY SECRETION PROTEIN"/>
    <property type="match status" value="1"/>
</dbReference>
<dbReference type="Gene3D" id="1.10.287.470">
    <property type="entry name" value="Helix hairpin bin"/>
    <property type="match status" value="1"/>
</dbReference>
<dbReference type="NCBIfam" id="TIGR01730">
    <property type="entry name" value="RND_mfp"/>
    <property type="match status" value="1"/>
</dbReference>
<keyword evidence="2" id="KW-0175">Coiled coil</keyword>
<evidence type="ECO:0000313" key="4">
    <source>
        <dbReference type="EMBL" id="KEJ96040.1"/>
    </source>
</evidence>
<feature type="coiled-coil region" evidence="2">
    <location>
        <begin position="146"/>
        <end position="180"/>
    </location>
</feature>
<evidence type="ECO:0000259" key="3">
    <source>
        <dbReference type="Pfam" id="PF25973"/>
    </source>
</evidence>
<evidence type="ECO:0000313" key="5">
    <source>
        <dbReference type="Proteomes" id="UP000027746"/>
    </source>
</evidence>
<comment type="caution">
    <text evidence="4">The sequence shown here is derived from an EMBL/GenBank/DDBJ whole genome shotgun (WGS) entry which is preliminary data.</text>
</comment>
<dbReference type="Gene3D" id="2.40.50.100">
    <property type="match status" value="1"/>
</dbReference>
<gene>
    <name evidence="4" type="ORF">SUH3_17405</name>
</gene>
<dbReference type="Pfam" id="PF25973">
    <property type="entry name" value="BSH_CzcB"/>
    <property type="match status" value="1"/>
</dbReference>
<dbReference type="SUPFAM" id="SSF111369">
    <property type="entry name" value="HlyD-like secretion proteins"/>
    <property type="match status" value="1"/>
</dbReference>
<dbReference type="InterPro" id="IPR006143">
    <property type="entry name" value="RND_pump_MFP"/>
</dbReference>
<evidence type="ECO:0000256" key="2">
    <source>
        <dbReference type="SAM" id="Coils"/>
    </source>
</evidence>
<keyword evidence="5" id="KW-1185">Reference proteome</keyword>
<dbReference type="EMBL" id="JAMD01000004">
    <property type="protein sequence ID" value="KEJ96040.1"/>
    <property type="molecule type" value="Genomic_DNA"/>
</dbReference>
<dbReference type="Proteomes" id="UP000027746">
    <property type="component" value="Unassembled WGS sequence"/>
</dbReference>
<dbReference type="GO" id="GO:1990281">
    <property type="term" value="C:efflux pump complex"/>
    <property type="evidence" value="ECO:0007669"/>
    <property type="project" value="TreeGrafter"/>
</dbReference>
<dbReference type="AlphaFoldDB" id="A0A073J2L0"/>
<comment type="similarity">
    <text evidence="1">Belongs to the membrane fusion protein (MFP) (TC 8.A.1) family.</text>
</comment>
<protein>
    <recommendedName>
        <fullName evidence="3">CzcB-like barrel-sandwich hybrid domain-containing protein</fullName>
    </recommendedName>
</protein>
<dbReference type="Gene3D" id="2.40.420.20">
    <property type="match status" value="1"/>
</dbReference>
<proteinExistence type="inferred from homology"/>
<dbReference type="OrthoDB" id="9813967at2"/>
<reference evidence="4 5" key="1">
    <citation type="submission" date="2014-01" db="EMBL/GenBank/DDBJ databases">
        <title>Sulfitobacter sp. H3 (MCCC 1A00686) Genome Sequencing.</title>
        <authorList>
            <person name="Lai Q."/>
            <person name="Hong Z."/>
        </authorList>
    </citation>
    <scope>NUCLEOTIDE SEQUENCE [LARGE SCALE GENOMIC DNA]</scope>
    <source>
        <strain evidence="4 5">H3</strain>
    </source>
</reference>
<dbReference type="RefSeq" id="WP_051694207.1">
    <property type="nucleotide sequence ID" value="NZ_CP054599.1"/>
</dbReference>
<name>A0A073J2L0_9RHOB</name>
<feature type="domain" description="CzcB-like barrel-sandwich hybrid" evidence="3">
    <location>
        <begin position="76"/>
        <end position="208"/>
    </location>
</feature>
<sequence>MLLWGGDAMIGNGWVGRGLNAVTLCAALMLATPFAHAEEPLPVELFTTTRSTQTLTFSLTGEVVARDTLRASFPSGGRIAQMQVEEGDHVESGAVLAQMDSVQQAQALRAAQAGLSTAQANHTQAIEDLDRQDTLLERGATTRISRDSAEDALRIAEGALTQANADLDRAQRALDDTTLTAPTNATVIKRLAEPGQVVGAAQPVLELALGRQIDAVFDMPEVLMATPHDVGDIDLSLIDRPDTHFTGTLREVSPLVDAAAGTVAVKITVDDSHPYLTYGDAIRGTVTVTDAPRITLPYTAMSATAEGPAVWVVDPDTMAVSLRPITVERYETGWIILSGGLEENEQVVTRGAQLLYPGRIVRAAGEPQ</sequence>